<sequence>MKVAIDSDKCMGHGMCYALAPDVYTDDEHGYGHVIGDGTVRDDQAEAARHAAANCPESAVAVDV</sequence>
<dbReference type="Pfam" id="PF13459">
    <property type="entry name" value="Fer4_15"/>
    <property type="match status" value="1"/>
</dbReference>
<keyword evidence="2 8" id="KW-0813">Transport</keyword>
<dbReference type="InterPro" id="IPR051269">
    <property type="entry name" value="Fe-S_cluster_ET"/>
</dbReference>
<dbReference type="PANTHER" id="PTHR36923">
    <property type="entry name" value="FERREDOXIN"/>
    <property type="match status" value="1"/>
</dbReference>
<dbReference type="Gene3D" id="3.30.70.20">
    <property type="match status" value="1"/>
</dbReference>
<keyword evidence="5 8" id="KW-0408">Iron</keyword>
<evidence type="ECO:0000256" key="1">
    <source>
        <dbReference type="ARBA" id="ARBA00001927"/>
    </source>
</evidence>
<proteinExistence type="predicted"/>
<evidence type="ECO:0000256" key="7">
    <source>
        <dbReference type="ARBA" id="ARBA00023291"/>
    </source>
</evidence>
<reference evidence="9" key="1">
    <citation type="submission" date="2007-02" db="EMBL/GenBank/DDBJ databases">
        <title>Complete sequence of Mycobacterium sp. JLS.</title>
        <authorList>
            <consortium name="US DOE Joint Genome Institute"/>
            <person name="Copeland A."/>
            <person name="Lucas S."/>
            <person name="Lapidus A."/>
            <person name="Barry K."/>
            <person name="Detter J.C."/>
            <person name="Glavina del Rio T."/>
            <person name="Hammon N."/>
            <person name="Israni S."/>
            <person name="Dalin E."/>
            <person name="Tice H."/>
            <person name="Pitluck S."/>
            <person name="Chain P."/>
            <person name="Malfatti S."/>
            <person name="Shin M."/>
            <person name="Vergez L."/>
            <person name="Schmutz J."/>
            <person name="Larimer F."/>
            <person name="Land M."/>
            <person name="Hauser L."/>
            <person name="Kyrpides N."/>
            <person name="Mikhailova N."/>
            <person name="Miller C.D."/>
            <person name="Anderson A.J."/>
            <person name="Sims R.C."/>
            <person name="Richardson P."/>
        </authorList>
    </citation>
    <scope>NUCLEOTIDE SEQUENCE [LARGE SCALE GENOMIC DNA]</scope>
    <source>
        <strain evidence="9">JLS</strain>
    </source>
</reference>
<keyword evidence="4 8" id="KW-0249">Electron transport</keyword>
<keyword evidence="7" id="KW-0003">3Fe-4S</keyword>
<dbReference type="PANTHER" id="PTHR36923:SF3">
    <property type="entry name" value="FERREDOXIN"/>
    <property type="match status" value="1"/>
</dbReference>
<dbReference type="GO" id="GO:0051538">
    <property type="term" value="F:3 iron, 4 sulfur cluster binding"/>
    <property type="evidence" value="ECO:0007669"/>
    <property type="project" value="UniProtKB-KW"/>
</dbReference>
<accession>A0A5Q5CKI8</accession>
<dbReference type="InterPro" id="IPR001080">
    <property type="entry name" value="3Fe4S_ferredoxin"/>
</dbReference>
<dbReference type="SUPFAM" id="SSF54862">
    <property type="entry name" value="4Fe-4S ferredoxins"/>
    <property type="match status" value="1"/>
</dbReference>
<gene>
    <name evidence="9" type="ordered locus">Mjls_4034</name>
</gene>
<keyword evidence="3 8" id="KW-0479">Metal-binding</keyword>
<comment type="function">
    <text evidence="8">Ferredoxins are iron-sulfur proteins that transfer electrons in a wide variety of metabolic reactions.</text>
</comment>
<keyword evidence="6 8" id="KW-0411">Iron-sulfur</keyword>
<evidence type="ECO:0000256" key="4">
    <source>
        <dbReference type="ARBA" id="ARBA00022982"/>
    </source>
</evidence>
<dbReference type="GO" id="GO:0005506">
    <property type="term" value="F:iron ion binding"/>
    <property type="evidence" value="ECO:0007669"/>
    <property type="project" value="UniProtKB-UniRule"/>
</dbReference>
<dbReference type="KEGG" id="mjl:Mjls_4034"/>
<protein>
    <recommendedName>
        <fullName evidence="8">Ferredoxin</fullName>
    </recommendedName>
</protein>
<evidence type="ECO:0000313" key="9">
    <source>
        <dbReference type="EMBL" id="ABN99808.1"/>
    </source>
</evidence>
<evidence type="ECO:0000256" key="2">
    <source>
        <dbReference type="ARBA" id="ARBA00022448"/>
    </source>
</evidence>
<evidence type="ECO:0000256" key="5">
    <source>
        <dbReference type="ARBA" id="ARBA00023004"/>
    </source>
</evidence>
<name>A0A5Q5CKI8_MYCSJ</name>
<organism evidence="9">
    <name type="scientific">Mycobacterium sp. (strain JLS)</name>
    <dbReference type="NCBI Taxonomy" id="164757"/>
    <lineage>
        <taxon>Bacteria</taxon>
        <taxon>Bacillati</taxon>
        <taxon>Actinomycetota</taxon>
        <taxon>Actinomycetes</taxon>
        <taxon>Mycobacteriales</taxon>
        <taxon>Mycobacteriaceae</taxon>
        <taxon>Mycobacterium</taxon>
    </lineage>
</organism>
<evidence type="ECO:0000256" key="3">
    <source>
        <dbReference type="ARBA" id="ARBA00022723"/>
    </source>
</evidence>
<dbReference type="AlphaFoldDB" id="A0A5Q5CKI8"/>
<dbReference type="EMBL" id="CP000580">
    <property type="protein sequence ID" value="ABN99808.1"/>
    <property type="molecule type" value="Genomic_DNA"/>
</dbReference>
<dbReference type="PRINTS" id="PR00352">
    <property type="entry name" value="3FE4SFRDOXIN"/>
</dbReference>
<comment type="cofactor">
    <cofactor evidence="1">
        <name>[3Fe-4S] cluster</name>
        <dbReference type="ChEBI" id="CHEBI:21137"/>
    </cofactor>
</comment>
<dbReference type="GO" id="GO:0009055">
    <property type="term" value="F:electron transfer activity"/>
    <property type="evidence" value="ECO:0007669"/>
    <property type="project" value="UniProtKB-UniRule"/>
</dbReference>
<evidence type="ECO:0000256" key="6">
    <source>
        <dbReference type="ARBA" id="ARBA00023014"/>
    </source>
</evidence>
<evidence type="ECO:0000256" key="8">
    <source>
        <dbReference type="RuleBase" id="RU368020"/>
    </source>
</evidence>